<sequence>MAPVNRKQPFELLYLTYVFLVFLFWMPYWVLTSLLPSMRPRSSWTFRETVTARANKYMFFGVCLPDGYQLDAFAVTDIPEQKTLKRSKVVVIPPAKEKYLKGMATIDPSVVPVSIPGYFYRKEMNRTKALPGEKVSMVAHGGGCFALPCSCILDPQVYETLRYSKTDKVFTFEYRLAPQAPWPAPLLDGISAYTYLIDDCGFEPQNIMIGGDSAGAHLILALTRYIRDEMTLPMARCLLLHSPWSDLTVDALPVDSDTLDLTVGGPIVRKMFAANGTIRHVSNRPSVTPLMDFTSPYLSPAFADSPIGSFTGFPTTLLTYGDAESLVPEIMRLKQNMERDGVDLSAVTAPDGVHDFVIMTFWNAEKRRDAWVEIGKWVDKTLVGTQ</sequence>
<keyword evidence="5" id="KW-1185">Reference proteome</keyword>
<evidence type="ECO:0000259" key="3">
    <source>
        <dbReference type="Pfam" id="PF07859"/>
    </source>
</evidence>
<dbReference type="STRING" id="933084.A0A067PM87"/>
<proteinExistence type="predicted"/>
<dbReference type="PANTHER" id="PTHR48081">
    <property type="entry name" value="AB HYDROLASE SUPERFAMILY PROTEIN C4A8.06C"/>
    <property type="match status" value="1"/>
</dbReference>
<dbReference type="InterPro" id="IPR013094">
    <property type="entry name" value="AB_hydrolase_3"/>
</dbReference>
<keyword evidence="2" id="KW-0472">Membrane</keyword>
<dbReference type="HOGENOM" id="CLU_019364_1_0_1"/>
<evidence type="ECO:0000313" key="4">
    <source>
        <dbReference type="EMBL" id="KDQ51426.1"/>
    </source>
</evidence>
<dbReference type="PANTHER" id="PTHR48081:SF26">
    <property type="entry name" value="ALPHA_BETA HYDROLASE FOLD-3 DOMAIN-CONTAINING PROTEIN"/>
    <property type="match status" value="1"/>
</dbReference>
<dbReference type="Gene3D" id="3.40.50.1820">
    <property type="entry name" value="alpha/beta hydrolase"/>
    <property type="match status" value="1"/>
</dbReference>
<accession>A0A067PM87</accession>
<dbReference type="InterPro" id="IPR029058">
    <property type="entry name" value="AB_hydrolase_fold"/>
</dbReference>
<dbReference type="Pfam" id="PF07859">
    <property type="entry name" value="Abhydrolase_3"/>
    <property type="match status" value="1"/>
</dbReference>
<keyword evidence="2" id="KW-1133">Transmembrane helix</keyword>
<evidence type="ECO:0000256" key="1">
    <source>
        <dbReference type="ARBA" id="ARBA00022801"/>
    </source>
</evidence>
<evidence type="ECO:0000313" key="5">
    <source>
        <dbReference type="Proteomes" id="UP000027265"/>
    </source>
</evidence>
<keyword evidence="1" id="KW-0378">Hydrolase</keyword>
<protein>
    <recommendedName>
        <fullName evidence="3">Alpha/beta hydrolase fold-3 domain-containing protein</fullName>
    </recommendedName>
</protein>
<dbReference type="Proteomes" id="UP000027265">
    <property type="component" value="Unassembled WGS sequence"/>
</dbReference>
<keyword evidence="2" id="KW-0812">Transmembrane</keyword>
<reference evidence="5" key="1">
    <citation type="journal article" date="2014" name="Proc. Natl. Acad. Sci. U.S.A.">
        <title>Extensive sampling of basidiomycete genomes demonstrates inadequacy of the white-rot/brown-rot paradigm for wood decay fungi.</title>
        <authorList>
            <person name="Riley R."/>
            <person name="Salamov A.A."/>
            <person name="Brown D.W."/>
            <person name="Nagy L.G."/>
            <person name="Floudas D."/>
            <person name="Held B.W."/>
            <person name="Levasseur A."/>
            <person name="Lombard V."/>
            <person name="Morin E."/>
            <person name="Otillar R."/>
            <person name="Lindquist E.A."/>
            <person name="Sun H."/>
            <person name="LaButti K.M."/>
            <person name="Schmutz J."/>
            <person name="Jabbour D."/>
            <person name="Luo H."/>
            <person name="Baker S.E."/>
            <person name="Pisabarro A.G."/>
            <person name="Walton J.D."/>
            <person name="Blanchette R.A."/>
            <person name="Henrissat B."/>
            <person name="Martin F."/>
            <person name="Cullen D."/>
            <person name="Hibbett D.S."/>
            <person name="Grigoriev I.V."/>
        </authorList>
    </citation>
    <scope>NUCLEOTIDE SEQUENCE [LARGE SCALE GENOMIC DNA]</scope>
    <source>
        <strain evidence="5">MUCL 33604</strain>
    </source>
</reference>
<dbReference type="SUPFAM" id="SSF53474">
    <property type="entry name" value="alpha/beta-Hydrolases"/>
    <property type="match status" value="1"/>
</dbReference>
<dbReference type="GO" id="GO:0016787">
    <property type="term" value="F:hydrolase activity"/>
    <property type="evidence" value="ECO:0007669"/>
    <property type="project" value="UniProtKB-KW"/>
</dbReference>
<organism evidence="4 5">
    <name type="scientific">Jaapia argillacea MUCL 33604</name>
    <dbReference type="NCBI Taxonomy" id="933084"/>
    <lineage>
        <taxon>Eukaryota</taxon>
        <taxon>Fungi</taxon>
        <taxon>Dikarya</taxon>
        <taxon>Basidiomycota</taxon>
        <taxon>Agaricomycotina</taxon>
        <taxon>Agaricomycetes</taxon>
        <taxon>Agaricomycetidae</taxon>
        <taxon>Jaapiales</taxon>
        <taxon>Jaapiaceae</taxon>
        <taxon>Jaapia</taxon>
    </lineage>
</organism>
<evidence type="ECO:0000256" key="2">
    <source>
        <dbReference type="SAM" id="Phobius"/>
    </source>
</evidence>
<dbReference type="OrthoDB" id="2152029at2759"/>
<name>A0A067PM87_9AGAM</name>
<dbReference type="InParanoid" id="A0A067PM87"/>
<feature type="domain" description="Alpha/beta hydrolase fold-3" evidence="3">
    <location>
        <begin position="139"/>
        <end position="357"/>
    </location>
</feature>
<dbReference type="EMBL" id="KL197748">
    <property type="protein sequence ID" value="KDQ51426.1"/>
    <property type="molecule type" value="Genomic_DNA"/>
</dbReference>
<dbReference type="AlphaFoldDB" id="A0A067PM87"/>
<feature type="transmembrane region" description="Helical" evidence="2">
    <location>
        <begin position="12"/>
        <end position="31"/>
    </location>
</feature>
<dbReference type="InterPro" id="IPR050300">
    <property type="entry name" value="GDXG_lipolytic_enzyme"/>
</dbReference>
<gene>
    <name evidence="4" type="ORF">JAAARDRAFT_211063</name>
</gene>